<evidence type="ECO:0000313" key="3">
    <source>
        <dbReference type="Proteomes" id="UP001430679"/>
    </source>
</evidence>
<keyword evidence="3" id="KW-1185">Reference proteome</keyword>
<evidence type="ECO:0000313" key="2">
    <source>
        <dbReference type="EMBL" id="MCC9066275.1"/>
    </source>
</evidence>
<dbReference type="RefSeq" id="WP_230040109.1">
    <property type="nucleotide sequence ID" value="NZ_JAJJMM010000001.1"/>
</dbReference>
<dbReference type="SUPFAM" id="SSF54001">
    <property type="entry name" value="Cysteine proteinases"/>
    <property type="match status" value="1"/>
</dbReference>
<dbReference type="Pfam" id="PF05257">
    <property type="entry name" value="CHAP"/>
    <property type="match status" value="1"/>
</dbReference>
<dbReference type="InterPro" id="IPR007921">
    <property type="entry name" value="CHAP_dom"/>
</dbReference>
<dbReference type="EMBL" id="JAJJMM010000001">
    <property type="protein sequence ID" value="MCC9066275.1"/>
    <property type="molecule type" value="Genomic_DNA"/>
</dbReference>
<reference evidence="2" key="1">
    <citation type="submission" date="2021-11" db="EMBL/GenBank/DDBJ databases">
        <title>Description of novel Flavobacterium species.</title>
        <authorList>
            <person name="Saticioglu I.B."/>
            <person name="Ay H."/>
            <person name="Altun S."/>
            <person name="Duman M."/>
        </authorList>
    </citation>
    <scope>NUCLEOTIDE SEQUENCE</scope>
    <source>
        <strain evidence="2">F-30</strain>
    </source>
</reference>
<name>A0ABS8MNQ2_9FLAO</name>
<proteinExistence type="predicted"/>
<protein>
    <submittedName>
        <fullName evidence="2">CHAP domain-containing protein</fullName>
    </submittedName>
</protein>
<organism evidence="2 3">
    <name type="scientific">Flavobacterium piscisymbiosum</name>
    <dbReference type="NCBI Taxonomy" id="2893753"/>
    <lineage>
        <taxon>Bacteria</taxon>
        <taxon>Pseudomonadati</taxon>
        <taxon>Bacteroidota</taxon>
        <taxon>Flavobacteriia</taxon>
        <taxon>Flavobacteriales</taxon>
        <taxon>Flavobacteriaceae</taxon>
        <taxon>Flavobacterium</taxon>
    </lineage>
</organism>
<feature type="domain" description="Peptidase C51" evidence="1">
    <location>
        <begin position="33"/>
        <end position="119"/>
    </location>
</feature>
<dbReference type="Proteomes" id="UP001430679">
    <property type="component" value="Unassembled WGS sequence"/>
</dbReference>
<evidence type="ECO:0000259" key="1">
    <source>
        <dbReference type="Pfam" id="PF05257"/>
    </source>
</evidence>
<sequence length="146" mass="16402">MNEILRIAEKEIGQSEKPANSNKTPYGKWFGLDGVAWCGIFVSWCYAQAGFQLPKIGFLKGYAGCQTAVAYFKKVNQITNDPVEGDIVFFDWNADGRYDHTGLFVKWINDKEFQTIEGNTAVGNDSNGGNVMKRVRKNKNVIFVHP</sequence>
<gene>
    <name evidence="2" type="ORF">LNP81_25075</name>
</gene>
<dbReference type="Gene3D" id="3.90.1720.10">
    <property type="entry name" value="endopeptidase domain like (from Nostoc punctiforme)"/>
    <property type="match status" value="1"/>
</dbReference>
<comment type="caution">
    <text evidence="2">The sequence shown here is derived from an EMBL/GenBank/DDBJ whole genome shotgun (WGS) entry which is preliminary data.</text>
</comment>
<dbReference type="InterPro" id="IPR038765">
    <property type="entry name" value="Papain-like_cys_pep_sf"/>
</dbReference>
<accession>A0ABS8MNQ2</accession>